<dbReference type="PANTHER" id="PTHR46612">
    <property type="entry name" value="XYLOSIDE XYLOSYLTRANSFERASE 1"/>
    <property type="match status" value="1"/>
</dbReference>
<comment type="caution">
    <text evidence="2">The sequence shown here is derived from an EMBL/GenBank/DDBJ whole genome shotgun (WGS) entry which is preliminary data.</text>
</comment>
<dbReference type="EMBL" id="JARQWQ010000056">
    <property type="protein sequence ID" value="KAK2556395.1"/>
    <property type="molecule type" value="Genomic_DNA"/>
</dbReference>
<proteinExistence type="predicted"/>
<reference evidence="2" key="2">
    <citation type="journal article" date="2023" name="Science">
        <title>Genomic signatures of disease resistance in endangered staghorn corals.</title>
        <authorList>
            <person name="Vollmer S.V."/>
            <person name="Selwyn J.D."/>
            <person name="Despard B.A."/>
            <person name="Roesel C.L."/>
        </authorList>
    </citation>
    <scope>NUCLEOTIDE SEQUENCE</scope>
    <source>
        <strain evidence="2">K2</strain>
    </source>
</reference>
<dbReference type="PANTHER" id="PTHR46612:SF1">
    <property type="entry name" value="XYLOSIDE XYLOSYLTRANSFERASE 1"/>
    <property type="match status" value="1"/>
</dbReference>
<accession>A0AAD9Q818</accession>
<evidence type="ECO:0000256" key="1">
    <source>
        <dbReference type="SAM" id="MobiDB-lite"/>
    </source>
</evidence>
<reference evidence="2" key="1">
    <citation type="journal article" date="2023" name="G3 (Bethesda)">
        <title>Whole genome assembly and annotation of the endangered Caribbean coral Acropora cervicornis.</title>
        <authorList>
            <person name="Selwyn J.D."/>
            <person name="Vollmer S.V."/>
        </authorList>
    </citation>
    <scope>NUCLEOTIDE SEQUENCE</scope>
    <source>
        <strain evidence="2">K2</strain>
    </source>
</reference>
<dbReference type="GO" id="GO:0016266">
    <property type="term" value="P:protein O-linked glycosylation via N-acetyl-galactosamine"/>
    <property type="evidence" value="ECO:0007669"/>
    <property type="project" value="TreeGrafter"/>
</dbReference>
<feature type="compositionally biased region" description="Basic and acidic residues" evidence="1">
    <location>
        <begin position="98"/>
        <end position="114"/>
    </location>
</feature>
<protein>
    <submittedName>
        <fullName evidence="2">Xyloside xylosyltransferase 1</fullName>
    </submittedName>
</protein>
<dbReference type="SUPFAM" id="SSF53448">
    <property type="entry name" value="Nucleotide-diphospho-sugar transferases"/>
    <property type="match status" value="1"/>
</dbReference>
<name>A0AAD9Q818_ACRCE</name>
<dbReference type="GO" id="GO:0140560">
    <property type="term" value="F:xylosyl alpha-1,3-xylosyltransferase activity"/>
    <property type="evidence" value="ECO:0007669"/>
    <property type="project" value="TreeGrafter"/>
</dbReference>
<dbReference type="Proteomes" id="UP001249851">
    <property type="component" value="Unassembled WGS sequence"/>
</dbReference>
<keyword evidence="3" id="KW-1185">Reference proteome</keyword>
<dbReference type="AlphaFoldDB" id="A0AAD9Q818"/>
<sequence length="425" mass="48641">MASVVGPFRYCTRHPKHILFILLLLVLVAASRFLFSSFPEQRNIQALNLMSGTLSQQLGRKTKPHGKIYDSDTDAGKNLSPFEEGVKNDKVALEKTAKGENGIHREHENVIKNDNKKRKPNHQPKLKQGAGPSQEFNVLMVLAKVGQTSPLAQRFQRCLLSICMQSTVNLRFYVVADEVGKLICQRALSQARKASKIGINVTYYDVKRVAERVRPIVKDIQQFFSSGDPNSYYNDPLFFISTAIHHILPQKVKQIIWLDSDLYFQSDIKELFSEFDKFKSSTVFGLAHEQQPVYRHVLYMFRNQNPETKVGGPPPDGLQGFNSGVILMNVHHMRNSKLYKNLLQGSEVKKLADKYSFQGHLGDQDFYSLLSLEYSELFHVLPCQWNRQLCTYWKDKYPDVFDLYFNCSGPIHVYHGNCGAKMPNE</sequence>
<dbReference type="InterPro" id="IPR029044">
    <property type="entry name" value="Nucleotide-diphossugar_trans"/>
</dbReference>
<gene>
    <name evidence="2" type="ORF">P5673_021626</name>
</gene>
<dbReference type="InterPro" id="IPR042465">
    <property type="entry name" value="XXLT1"/>
</dbReference>
<dbReference type="InterPro" id="IPR002495">
    <property type="entry name" value="Glyco_trans_8"/>
</dbReference>
<feature type="region of interest" description="Disordered" evidence="1">
    <location>
        <begin position="98"/>
        <end position="130"/>
    </location>
</feature>
<organism evidence="2 3">
    <name type="scientific">Acropora cervicornis</name>
    <name type="common">Staghorn coral</name>
    <dbReference type="NCBI Taxonomy" id="6130"/>
    <lineage>
        <taxon>Eukaryota</taxon>
        <taxon>Metazoa</taxon>
        <taxon>Cnidaria</taxon>
        <taxon>Anthozoa</taxon>
        <taxon>Hexacorallia</taxon>
        <taxon>Scleractinia</taxon>
        <taxon>Astrocoeniina</taxon>
        <taxon>Acroporidae</taxon>
        <taxon>Acropora</taxon>
    </lineage>
</organism>
<dbReference type="Gene3D" id="3.90.550.10">
    <property type="entry name" value="Spore Coat Polysaccharide Biosynthesis Protein SpsA, Chain A"/>
    <property type="match status" value="1"/>
</dbReference>
<feature type="compositionally biased region" description="Basic residues" evidence="1">
    <location>
        <begin position="115"/>
        <end position="125"/>
    </location>
</feature>
<evidence type="ECO:0000313" key="3">
    <source>
        <dbReference type="Proteomes" id="UP001249851"/>
    </source>
</evidence>
<evidence type="ECO:0000313" key="2">
    <source>
        <dbReference type="EMBL" id="KAK2556395.1"/>
    </source>
</evidence>
<dbReference type="GO" id="GO:0005789">
    <property type="term" value="C:endoplasmic reticulum membrane"/>
    <property type="evidence" value="ECO:0007669"/>
    <property type="project" value="TreeGrafter"/>
</dbReference>
<feature type="region of interest" description="Disordered" evidence="1">
    <location>
        <begin position="60"/>
        <end position="82"/>
    </location>
</feature>
<dbReference type="Pfam" id="PF01501">
    <property type="entry name" value="Glyco_transf_8"/>
    <property type="match status" value="1"/>
</dbReference>